<accession>A0ABU6XS03</accession>
<feature type="compositionally biased region" description="Polar residues" evidence="1">
    <location>
        <begin position="100"/>
        <end position="112"/>
    </location>
</feature>
<name>A0ABU6XS03_9FABA</name>
<evidence type="ECO:0000256" key="1">
    <source>
        <dbReference type="SAM" id="MobiDB-lite"/>
    </source>
</evidence>
<comment type="caution">
    <text evidence="2">The sequence shown here is derived from an EMBL/GenBank/DDBJ whole genome shotgun (WGS) entry which is preliminary data.</text>
</comment>
<dbReference type="Proteomes" id="UP001341840">
    <property type="component" value="Unassembled WGS sequence"/>
</dbReference>
<evidence type="ECO:0000313" key="3">
    <source>
        <dbReference type="Proteomes" id="UP001341840"/>
    </source>
</evidence>
<proteinExistence type="predicted"/>
<dbReference type="EMBL" id="JASCZI010212396">
    <property type="protein sequence ID" value="MED6199338.1"/>
    <property type="molecule type" value="Genomic_DNA"/>
</dbReference>
<organism evidence="2 3">
    <name type="scientific">Stylosanthes scabra</name>
    <dbReference type="NCBI Taxonomy" id="79078"/>
    <lineage>
        <taxon>Eukaryota</taxon>
        <taxon>Viridiplantae</taxon>
        <taxon>Streptophyta</taxon>
        <taxon>Embryophyta</taxon>
        <taxon>Tracheophyta</taxon>
        <taxon>Spermatophyta</taxon>
        <taxon>Magnoliopsida</taxon>
        <taxon>eudicotyledons</taxon>
        <taxon>Gunneridae</taxon>
        <taxon>Pentapetalae</taxon>
        <taxon>rosids</taxon>
        <taxon>fabids</taxon>
        <taxon>Fabales</taxon>
        <taxon>Fabaceae</taxon>
        <taxon>Papilionoideae</taxon>
        <taxon>50 kb inversion clade</taxon>
        <taxon>dalbergioids sensu lato</taxon>
        <taxon>Dalbergieae</taxon>
        <taxon>Pterocarpus clade</taxon>
        <taxon>Stylosanthes</taxon>
    </lineage>
</organism>
<sequence>MAQRTRKWRKKKRIQKKILRRKTGGRTRKGQDWVEEDEIEEEEENGEEEDVPNLHPGIPDYDEYFHDYFKLAPPPSPASDEESNDELGGSTPPLAHRIVQFSSVGMDSKAYQ</sequence>
<gene>
    <name evidence="2" type="ORF">PIB30_075055</name>
</gene>
<feature type="compositionally biased region" description="Basic residues" evidence="1">
    <location>
        <begin position="1"/>
        <end position="28"/>
    </location>
</feature>
<feature type="compositionally biased region" description="Acidic residues" evidence="1">
    <location>
        <begin position="33"/>
        <end position="51"/>
    </location>
</feature>
<reference evidence="2 3" key="1">
    <citation type="journal article" date="2023" name="Plants (Basel)">
        <title>Bridging the Gap: Combining Genomics and Transcriptomics Approaches to Understand Stylosanthes scabra, an Orphan Legume from the Brazilian Caatinga.</title>
        <authorList>
            <person name="Ferreira-Neto J.R.C."/>
            <person name="da Silva M.D."/>
            <person name="Binneck E."/>
            <person name="de Melo N.F."/>
            <person name="da Silva R.H."/>
            <person name="de Melo A.L.T.M."/>
            <person name="Pandolfi V."/>
            <person name="Bustamante F.O."/>
            <person name="Brasileiro-Vidal A.C."/>
            <person name="Benko-Iseppon A.M."/>
        </authorList>
    </citation>
    <scope>NUCLEOTIDE SEQUENCE [LARGE SCALE GENOMIC DNA]</scope>
    <source>
        <tissue evidence="2">Leaves</tissue>
    </source>
</reference>
<protein>
    <submittedName>
        <fullName evidence="2">Uncharacterized protein</fullName>
    </submittedName>
</protein>
<evidence type="ECO:0000313" key="2">
    <source>
        <dbReference type="EMBL" id="MED6199338.1"/>
    </source>
</evidence>
<keyword evidence="3" id="KW-1185">Reference proteome</keyword>
<feature type="region of interest" description="Disordered" evidence="1">
    <location>
        <begin position="1"/>
        <end position="112"/>
    </location>
</feature>